<comment type="caution">
    <text evidence="2">The sequence shown here is derived from an EMBL/GenBank/DDBJ whole genome shotgun (WGS) entry which is preliminary data.</text>
</comment>
<dbReference type="SUPFAM" id="SSF54211">
    <property type="entry name" value="Ribosomal protein S5 domain 2-like"/>
    <property type="match status" value="1"/>
</dbReference>
<organism evidence="2 3">
    <name type="scientific">Paenibacillus glycinis</name>
    <dbReference type="NCBI Taxonomy" id="2697035"/>
    <lineage>
        <taxon>Bacteria</taxon>
        <taxon>Bacillati</taxon>
        <taxon>Bacillota</taxon>
        <taxon>Bacilli</taxon>
        <taxon>Bacillales</taxon>
        <taxon>Paenibacillaceae</taxon>
        <taxon>Paenibacillus</taxon>
    </lineage>
</organism>
<evidence type="ECO:0008006" key="4">
    <source>
        <dbReference type="Google" id="ProtNLM"/>
    </source>
</evidence>
<evidence type="ECO:0000313" key="3">
    <source>
        <dbReference type="Proteomes" id="UP000665561"/>
    </source>
</evidence>
<keyword evidence="1" id="KW-0472">Membrane</keyword>
<dbReference type="Gene3D" id="3.30.230.10">
    <property type="match status" value="1"/>
</dbReference>
<name>A0ABW9XWT8_9BACL</name>
<reference evidence="2 3" key="1">
    <citation type="submission" date="2020-01" db="EMBL/GenBank/DDBJ databases">
        <title>Paenibacillus soybeanensis sp. nov. isolated from the nodules of soybean (Glycine max(L.) Merr).</title>
        <authorList>
            <person name="Wang H."/>
        </authorList>
    </citation>
    <scope>NUCLEOTIDE SEQUENCE [LARGE SCALE GENOMIC DNA]</scope>
    <source>
        <strain evidence="2 3">T1</strain>
    </source>
</reference>
<evidence type="ECO:0000313" key="2">
    <source>
        <dbReference type="EMBL" id="NBD27178.1"/>
    </source>
</evidence>
<evidence type="ECO:0000256" key="1">
    <source>
        <dbReference type="SAM" id="Phobius"/>
    </source>
</evidence>
<proteinExistence type="predicted"/>
<dbReference type="RefSeq" id="WP_161746194.1">
    <property type="nucleotide sequence ID" value="NZ_JAAAMV010000025.1"/>
</dbReference>
<sequence>MEQLPLPPAKPRNHPARKWIVAVLLLLLPLSIGFYGYLPQYNSFTAPGEIVPVQEIGVHGSVRFVYVREGVTRNRYEKLTVSRSYPDAHFTRVDASAGDDFDDMLDIEQDMKNDTIRHAIDSAAAITDQTGTEEETATKLNALIDETAQYYGNSIGLMLGIGLYEEERREDFSRGGQLTIAGTGTLEEDHSVGSVGAIREKLQTAEAAGADIFFVPKDKETFMYFGPSNEEEALQTADELRLHLHVVPVASLEEAIACLKQLPYT</sequence>
<dbReference type="InterPro" id="IPR020568">
    <property type="entry name" value="Ribosomal_Su5_D2-typ_SF"/>
</dbReference>
<keyword evidence="3" id="KW-1185">Reference proteome</keyword>
<keyword evidence="1" id="KW-0812">Transmembrane</keyword>
<dbReference type="InterPro" id="IPR014721">
    <property type="entry name" value="Ribsml_uS5_D2-typ_fold_subgr"/>
</dbReference>
<dbReference type="Proteomes" id="UP000665561">
    <property type="component" value="Unassembled WGS sequence"/>
</dbReference>
<gene>
    <name evidence="2" type="ORF">GT019_25170</name>
</gene>
<feature type="transmembrane region" description="Helical" evidence="1">
    <location>
        <begin position="20"/>
        <end position="38"/>
    </location>
</feature>
<dbReference type="EMBL" id="JAAAMV010000025">
    <property type="protein sequence ID" value="NBD27178.1"/>
    <property type="molecule type" value="Genomic_DNA"/>
</dbReference>
<accession>A0ABW9XWT8</accession>
<protein>
    <recommendedName>
        <fullName evidence="4">Lon proteolytic domain-containing protein</fullName>
    </recommendedName>
</protein>
<keyword evidence="1" id="KW-1133">Transmembrane helix</keyword>